<name>A0A383BUF6_9ZZZZ</name>
<protein>
    <submittedName>
        <fullName evidence="1">Uncharacterized protein</fullName>
    </submittedName>
</protein>
<gene>
    <name evidence="1" type="ORF">METZ01_LOCUS476373</name>
</gene>
<accession>A0A383BUF6</accession>
<dbReference type="AlphaFoldDB" id="A0A383BUF6"/>
<organism evidence="1">
    <name type="scientific">marine metagenome</name>
    <dbReference type="NCBI Taxonomy" id="408172"/>
    <lineage>
        <taxon>unclassified sequences</taxon>
        <taxon>metagenomes</taxon>
        <taxon>ecological metagenomes</taxon>
    </lineage>
</organism>
<dbReference type="EMBL" id="UINC01203320">
    <property type="protein sequence ID" value="SVE23519.1"/>
    <property type="molecule type" value="Genomic_DNA"/>
</dbReference>
<evidence type="ECO:0000313" key="1">
    <source>
        <dbReference type="EMBL" id="SVE23519.1"/>
    </source>
</evidence>
<sequence>MFSAILRNSAYRLYTQFDYFLKFRRALKSDAFRALK</sequence>
<reference evidence="1" key="1">
    <citation type="submission" date="2018-05" db="EMBL/GenBank/DDBJ databases">
        <authorList>
            <person name="Lanie J.A."/>
            <person name="Ng W.-L."/>
            <person name="Kazmierczak K.M."/>
            <person name="Andrzejewski T.M."/>
            <person name="Davidsen T.M."/>
            <person name="Wayne K.J."/>
            <person name="Tettelin H."/>
            <person name="Glass J.I."/>
            <person name="Rusch D."/>
            <person name="Podicherti R."/>
            <person name="Tsui H.-C.T."/>
            <person name="Winkler M.E."/>
        </authorList>
    </citation>
    <scope>NUCLEOTIDE SEQUENCE</scope>
</reference>
<feature type="non-terminal residue" evidence="1">
    <location>
        <position position="36"/>
    </location>
</feature>
<proteinExistence type="predicted"/>